<dbReference type="InterPro" id="IPR005467">
    <property type="entry name" value="His_kinase_dom"/>
</dbReference>
<dbReference type="InterPro" id="IPR035965">
    <property type="entry name" value="PAS-like_dom_sf"/>
</dbReference>
<keyword evidence="12" id="KW-0902">Two-component regulatory system</keyword>
<comment type="catalytic activity">
    <reaction evidence="1">
        <text>ATP + protein L-histidine = ADP + protein N-phospho-L-histidine.</text>
        <dbReference type="EC" id="2.7.13.3"/>
    </reaction>
</comment>
<dbReference type="SUPFAM" id="SSF55874">
    <property type="entry name" value="ATPase domain of HSP90 chaperone/DNA topoisomerase II/histidine kinase"/>
    <property type="match status" value="1"/>
</dbReference>
<dbReference type="CDD" id="cd00130">
    <property type="entry name" value="PAS"/>
    <property type="match status" value="1"/>
</dbReference>
<dbReference type="InterPro" id="IPR017232">
    <property type="entry name" value="NtrY"/>
</dbReference>
<feature type="transmembrane region" description="Helical" evidence="15">
    <location>
        <begin position="84"/>
        <end position="107"/>
    </location>
</feature>
<evidence type="ECO:0000256" key="5">
    <source>
        <dbReference type="ARBA" id="ARBA00022553"/>
    </source>
</evidence>
<dbReference type="InterPro" id="IPR036890">
    <property type="entry name" value="HATPase_C_sf"/>
</dbReference>
<keyword evidence="13 15" id="KW-0472">Membrane</keyword>
<evidence type="ECO:0000259" key="17">
    <source>
        <dbReference type="PROSITE" id="PS50112"/>
    </source>
</evidence>
<feature type="domain" description="HAMP" evidence="18">
    <location>
        <begin position="306"/>
        <end position="359"/>
    </location>
</feature>
<dbReference type="PANTHER" id="PTHR42878">
    <property type="entry name" value="TWO-COMPONENT HISTIDINE KINASE"/>
    <property type="match status" value="1"/>
</dbReference>
<dbReference type="InterPro" id="IPR000014">
    <property type="entry name" value="PAS"/>
</dbReference>
<evidence type="ECO:0000313" key="19">
    <source>
        <dbReference type="EMBL" id="MCY0146771.1"/>
    </source>
</evidence>
<comment type="caution">
    <text evidence="19">The sequence shown here is derived from an EMBL/GenBank/DDBJ whole genome shotgun (WGS) entry which is preliminary data.</text>
</comment>
<evidence type="ECO:0000313" key="20">
    <source>
        <dbReference type="Proteomes" id="UP001073227"/>
    </source>
</evidence>
<dbReference type="InterPro" id="IPR003594">
    <property type="entry name" value="HATPase_dom"/>
</dbReference>
<dbReference type="Gene3D" id="3.30.450.20">
    <property type="entry name" value="PAS domain"/>
    <property type="match status" value="1"/>
</dbReference>
<dbReference type="SMART" id="SM00388">
    <property type="entry name" value="HisKA"/>
    <property type="match status" value="1"/>
</dbReference>
<dbReference type="SUPFAM" id="SSF55785">
    <property type="entry name" value="PYP-like sensor domain (PAS domain)"/>
    <property type="match status" value="1"/>
</dbReference>
<dbReference type="Pfam" id="PF00989">
    <property type="entry name" value="PAS"/>
    <property type="match status" value="1"/>
</dbReference>
<accession>A0ABT3Z4S0</accession>
<evidence type="ECO:0000259" key="18">
    <source>
        <dbReference type="PROSITE" id="PS50885"/>
    </source>
</evidence>
<keyword evidence="7 15" id="KW-0812">Transmembrane</keyword>
<dbReference type="Pfam" id="PF00672">
    <property type="entry name" value="HAMP"/>
    <property type="match status" value="1"/>
</dbReference>
<organism evidence="19 20">
    <name type="scientific">Hoeflea algicola</name>
    <dbReference type="NCBI Taxonomy" id="2983763"/>
    <lineage>
        <taxon>Bacteria</taxon>
        <taxon>Pseudomonadati</taxon>
        <taxon>Pseudomonadota</taxon>
        <taxon>Alphaproteobacteria</taxon>
        <taxon>Hyphomicrobiales</taxon>
        <taxon>Rhizobiaceae</taxon>
        <taxon>Hoeflea</taxon>
    </lineage>
</organism>
<evidence type="ECO:0000256" key="14">
    <source>
        <dbReference type="SAM" id="MobiDB-lite"/>
    </source>
</evidence>
<dbReference type="CDD" id="cd06225">
    <property type="entry name" value="HAMP"/>
    <property type="match status" value="1"/>
</dbReference>
<evidence type="ECO:0000256" key="7">
    <source>
        <dbReference type="ARBA" id="ARBA00022692"/>
    </source>
</evidence>
<dbReference type="SMART" id="SM00091">
    <property type="entry name" value="PAS"/>
    <property type="match status" value="1"/>
</dbReference>
<feature type="domain" description="Histidine kinase" evidence="16">
    <location>
        <begin position="496"/>
        <end position="722"/>
    </location>
</feature>
<protein>
    <recommendedName>
        <fullName evidence="3">histidine kinase</fullName>
        <ecNumber evidence="3">2.7.13.3</ecNumber>
    </recommendedName>
</protein>
<evidence type="ECO:0000256" key="6">
    <source>
        <dbReference type="ARBA" id="ARBA00022679"/>
    </source>
</evidence>
<keyword evidence="8" id="KW-0547">Nucleotide-binding</keyword>
<evidence type="ECO:0000259" key="16">
    <source>
        <dbReference type="PROSITE" id="PS50109"/>
    </source>
</evidence>
<dbReference type="SUPFAM" id="SSF47384">
    <property type="entry name" value="Homodimeric domain of signal transducing histidine kinase"/>
    <property type="match status" value="1"/>
</dbReference>
<evidence type="ECO:0000256" key="15">
    <source>
        <dbReference type="SAM" id="Phobius"/>
    </source>
</evidence>
<dbReference type="PIRSF" id="PIRSF037532">
    <property type="entry name" value="STHK_NtrY"/>
    <property type="match status" value="1"/>
</dbReference>
<keyword evidence="6" id="KW-0808">Transferase</keyword>
<dbReference type="PRINTS" id="PR00344">
    <property type="entry name" value="BCTRLSENSOR"/>
</dbReference>
<dbReference type="SUPFAM" id="SSF158472">
    <property type="entry name" value="HAMP domain-like"/>
    <property type="match status" value="1"/>
</dbReference>
<evidence type="ECO:0000256" key="9">
    <source>
        <dbReference type="ARBA" id="ARBA00022777"/>
    </source>
</evidence>
<dbReference type="CDD" id="cd00082">
    <property type="entry name" value="HisKA"/>
    <property type="match status" value="1"/>
</dbReference>
<evidence type="ECO:0000256" key="3">
    <source>
        <dbReference type="ARBA" id="ARBA00012438"/>
    </source>
</evidence>
<dbReference type="InterPro" id="IPR003661">
    <property type="entry name" value="HisK_dim/P_dom"/>
</dbReference>
<evidence type="ECO:0000256" key="13">
    <source>
        <dbReference type="ARBA" id="ARBA00023136"/>
    </source>
</evidence>
<dbReference type="EC" id="2.7.13.3" evidence="3"/>
<dbReference type="EMBL" id="JAOVZR010000001">
    <property type="protein sequence ID" value="MCY0146771.1"/>
    <property type="molecule type" value="Genomic_DNA"/>
</dbReference>
<evidence type="ECO:0000256" key="11">
    <source>
        <dbReference type="ARBA" id="ARBA00022989"/>
    </source>
</evidence>
<dbReference type="SMART" id="SM00387">
    <property type="entry name" value="HATPase_c"/>
    <property type="match status" value="1"/>
</dbReference>
<dbReference type="InterPro" id="IPR045671">
    <property type="entry name" value="NtrY-like_N"/>
</dbReference>
<feature type="transmembrane region" description="Helical" evidence="15">
    <location>
        <begin position="280"/>
        <end position="305"/>
    </location>
</feature>
<dbReference type="Pfam" id="PF19312">
    <property type="entry name" value="NtrY_N"/>
    <property type="match status" value="1"/>
</dbReference>
<feature type="domain" description="PAS" evidence="17">
    <location>
        <begin position="371"/>
        <end position="421"/>
    </location>
</feature>
<keyword evidence="10" id="KW-0067">ATP-binding</keyword>
<dbReference type="PANTHER" id="PTHR42878:SF7">
    <property type="entry name" value="SENSOR HISTIDINE KINASE GLRK"/>
    <property type="match status" value="1"/>
</dbReference>
<dbReference type="Proteomes" id="UP001073227">
    <property type="component" value="Unassembled WGS sequence"/>
</dbReference>
<evidence type="ECO:0000256" key="12">
    <source>
        <dbReference type="ARBA" id="ARBA00023012"/>
    </source>
</evidence>
<dbReference type="NCBIfam" id="TIGR00229">
    <property type="entry name" value="sensory_box"/>
    <property type="match status" value="1"/>
</dbReference>
<evidence type="ECO:0000256" key="4">
    <source>
        <dbReference type="ARBA" id="ARBA00022475"/>
    </source>
</evidence>
<evidence type="ECO:0000256" key="8">
    <source>
        <dbReference type="ARBA" id="ARBA00022741"/>
    </source>
</evidence>
<feature type="region of interest" description="Disordered" evidence="14">
    <location>
        <begin position="723"/>
        <end position="745"/>
    </location>
</feature>
<keyword evidence="11 15" id="KW-1133">Transmembrane helix</keyword>
<dbReference type="SMART" id="SM00304">
    <property type="entry name" value="HAMP"/>
    <property type="match status" value="1"/>
</dbReference>
<name>A0ABT3Z4S0_9HYPH</name>
<sequence>MHRRNLFTTPGVVLVATAFLSALVTFAILLGLTPIEPVDRVVLGAVVINLVFVIGLVILVFLEIRMLLKARRRGKAAAKLHIRIVALFSIVAILPAILVAVVASITLDVGLDRWFSLRTKSIVNSSLSVAEAYVLENARFLQGQTVSMANDLDNARSLYTLDRIGFTQFVTRQAIGRGLLGAFVVRPDGSVILQADIRTERPLPAIPEQALKDATTGKPTLIPPGVTNLVGALMPLQQISGALLYTVRAVDPEVMRSTRLMEEATQEYRTLEQGRTSLQLAFGILYLGFALIVLLAAIWTAIAVADRLVRPIRILIGASDDVASGNLDVSVPVHASDGDVGSLAQTFNNMIVQIRTQRDEILSAKDQIDNRRRFTEAVLSGVSAGVVGIDHRGAVTIANRSARQILGDGGAEIIGQSFFELAPEFETVLAEAAMRPRTDARAQITLNRGGMERTLNVKVTREESHDRLESFVVTLDDITDLLIAQRSTAWADVARRIAHEIKNPLTPIQLSAERIRRRYGKQIPDDDRAVFDQCTDTIVRQVEDIGRMVDEFSSFARMPKPAKARTDLRDILKDAAFLREVGRNDIEFIRDFPETPLEGEFDARMLGQAFGNLIKNATEAIDAVPSDAERNGKTVIVRAGVSTDGQNYVVDIIDNGRGLPGDNRHRLLEPYMTMREKGTGLGLAIVKKIIDDHGGTIQLGDAPPEFDGGRGAMITVRLPVEPIPHDEGSMQADKQEQPKEPADGV</sequence>
<dbReference type="PROSITE" id="PS50885">
    <property type="entry name" value="HAMP"/>
    <property type="match status" value="1"/>
</dbReference>
<proteinExistence type="predicted"/>
<dbReference type="Pfam" id="PF02518">
    <property type="entry name" value="HATPase_c"/>
    <property type="match status" value="1"/>
</dbReference>
<keyword evidence="5" id="KW-0597">Phosphoprotein</keyword>
<comment type="subcellular location">
    <subcellularLocation>
        <location evidence="2">Cell membrane</location>
        <topology evidence="2">Multi-pass membrane protein</topology>
    </subcellularLocation>
</comment>
<dbReference type="InterPro" id="IPR050351">
    <property type="entry name" value="BphY/WalK/GraS-like"/>
</dbReference>
<dbReference type="Gene3D" id="6.10.340.10">
    <property type="match status" value="1"/>
</dbReference>
<dbReference type="InterPro" id="IPR013767">
    <property type="entry name" value="PAS_fold"/>
</dbReference>
<dbReference type="Gene3D" id="3.30.565.10">
    <property type="entry name" value="Histidine kinase-like ATPase, C-terminal domain"/>
    <property type="match status" value="1"/>
</dbReference>
<dbReference type="PROSITE" id="PS50112">
    <property type="entry name" value="PAS"/>
    <property type="match status" value="1"/>
</dbReference>
<evidence type="ECO:0000256" key="1">
    <source>
        <dbReference type="ARBA" id="ARBA00000085"/>
    </source>
</evidence>
<keyword evidence="20" id="KW-1185">Reference proteome</keyword>
<dbReference type="InterPro" id="IPR004358">
    <property type="entry name" value="Sig_transdc_His_kin-like_C"/>
</dbReference>
<dbReference type="Gene3D" id="1.10.287.130">
    <property type="match status" value="1"/>
</dbReference>
<keyword evidence="4" id="KW-1003">Cell membrane</keyword>
<feature type="transmembrane region" description="Helical" evidence="15">
    <location>
        <begin position="41"/>
        <end position="64"/>
    </location>
</feature>
<evidence type="ECO:0000256" key="2">
    <source>
        <dbReference type="ARBA" id="ARBA00004651"/>
    </source>
</evidence>
<dbReference type="PROSITE" id="PS50109">
    <property type="entry name" value="HIS_KIN"/>
    <property type="match status" value="1"/>
</dbReference>
<dbReference type="GO" id="GO:0016301">
    <property type="term" value="F:kinase activity"/>
    <property type="evidence" value="ECO:0007669"/>
    <property type="project" value="UniProtKB-KW"/>
</dbReference>
<evidence type="ECO:0000256" key="10">
    <source>
        <dbReference type="ARBA" id="ARBA00022840"/>
    </source>
</evidence>
<gene>
    <name evidence="19" type="ORF">OEG84_03315</name>
</gene>
<keyword evidence="9 19" id="KW-0418">Kinase</keyword>
<dbReference type="InterPro" id="IPR036097">
    <property type="entry name" value="HisK_dim/P_sf"/>
</dbReference>
<dbReference type="InterPro" id="IPR003660">
    <property type="entry name" value="HAMP_dom"/>
</dbReference>
<reference evidence="19" key="1">
    <citation type="submission" date="2022-10" db="EMBL/GenBank/DDBJ databases">
        <title>Hoeflea sp. G2-23, isolated from marine algae.</title>
        <authorList>
            <person name="Kristyanto S."/>
            <person name="Kim J.M."/>
            <person name="Jeon C.O."/>
        </authorList>
    </citation>
    <scope>NUCLEOTIDE SEQUENCE</scope>
    <source>
        <strain evidence="19">G2-23</strain>
    </source>
</reference>
<dbReference type="Pfam" id="PF00512">
    <property type="entry name" value="HisKA"/>
    <property type="match status" value="1"/>
</dbReference>
<feature type="transmembrane region" description="Helical" evidence="15">
    <location>
        <begin position="12"/>
        <end position="35"/>
    </location>
</feature>